<dbReference type="RefSeq" id="WP_024564164.1">
    <property type="nucleotide sequence ID" value="NZ_CP007547.1"/>
</dbReference>
<dbReference type="HOGENOM" id="CLU_039848_5_1_10"/>
<evidence type="ECO:0000259" key="2">
    <source>
        <dbReference type="SMART" id="SM01006"/>
    </source>
</evidence>
<feature type="domain" description="Acyltransferase MbtK/IucB-like conserved" evidence="2">
    <location>
        <begin position="24"/>
        <end position="72"/>
    </location>
</feature>
<organism evidence="3 4">
    <name type="scientific">Elizabethkingia anophelis NUHP1</name>
    <dbReference type="NCBI Taxonomy" id="1338011"/>
    <lineage>
        <taxon>Bacteria</taxon>
        <taxon>Pseudomonadati</taxon>
        <taxon>Bacteroidota</taxon>
        <taxon>Flavobacteriia</taxon>
        <taxon>Flavobacteriales</taxon>
        <taxon>Weeksellaceae</taxon>
        <taxon>Elizabethkingia</taxon>
    </lineage>
</organism>
<dbReference type="InterPro" id="IPR016181">
    <property type="entry name" value="Acyl_CoA_acyltransferase"/>
</dbReference>
<dbReference type="eggNOG" id="COG4264">
    <property type="taxonomic scope" value="Bacteria"/>
</dbReference>
<dbReference type="EMBL" id="CP007547">
    <property type="protein sequence ID" value="AIL46075.1"/>
    <property type="molecule type" value="Genomic_DNA"/>
</dbReference>
<proteinExistence type="predicted"/>
<protein>
    <submittedName>
        <fullName evidence="3">Desferrioxamine E biosynthesis protein DesC / Siderophore synthetase small component, acetyltransferase</fullName>
    </submittedName>
</protein>
<sequence length="194" mass="23197">MKPVLQSKACFSKNIEGLGSFELFPLDLDEHVPVIHNWVNQKYAEYWQMLDTTTKQVYEAYEYLLAQKDYYICMGYFEGEPCFLLECYHPKHVLSKFYNVEDSDCGMHILVAPPNRKIKSFTWNIFQTIMEFLFSDHRIQRVVVEPDVRNEKVHKLNRKAGFTRYKKIQLLEKEAYLEFCTREQFKNALQNQII</sequence>
<dbReference type="InterPro" id="IPR019432">
    <property type="entry name" value="Acyltransferase_MbtK/IucB-like"/>
</dbReference>
<dbReference type="PANTHER" id="PTHR31438:SF1">
    <property type="entry name" value="LYSINE N-ACYLTRANSFERASE C17G9.06C-RELATED"/>
    <property type="match status" value="1"/>
</dbReference>
<dbReference type="SMART" id="SM01006">
    <property type="entry name" value="AlcB"/>
    <property type="match status" value="1"/>
</dbReference>
<dbReference type="STRING" id="1338011.BD94_2300"/>
<gene>
    <name evidence="3" type="ORF">BD94_2300</name>
</gene>
<dbReference type="AlphaFoldDB" id="A0A077EKX5"/>
<dbReference type="GO" id="GO:0019290">
    <property type="term" value="P:siderophore biosynthetic process"/>
    <property type="evidence" value="ECO:0007669"/>
    <property type="project" value="InterPro"/>
</dbReference>
<dbReference type="Gene3D" id="3.40.630.30">
    <property type="match status" value="1"/>
</dbReference>
<evidence type="ECO:0000313" key="4">
    <source>
        <dbReference type="Proteomes" id="UP000028933"/>
    </source>
</evidence>
<dbReference type="Proteomes" id="UP000028933">
    <property type="component" value="Chromosome"/>
</dbReference>
<dbReference type="PANTHER" id="PTHR31438">
    <property type="entry name" value="LYSINE N-ACYLTRANSFERASE C17G9.06C-RELATED"/>
    <property type="match status" value="1"/>
</dbReference>
<name>A0A077EKX5_9FLAO</name>
<reference evidence="3" key="2">
    <citation type="journal article" date="2015" name="Genome Biol. Evol.">
        <title>Complete Genome Sequence and Transcriptomic Analysis of the Novel Pathogen Elizabethkingia anophelis in Response to Oxidative Stress.</title>
        <authorList>
            <person name="Li Y."/>
            <person name="Liu Y."/>
            <person name="Chew S.C."/>
            <person name="Tay M."/>
            <person name="Salido M.M."/>
            <person name="Teo J."/>
            <person name="Lauro F.M."/>
            <person name="Givskov M."/>
            <person name="Yang L."/>
        </authorList>
    </citation>
    <scope>NUCLEOTIDE SEQUENCE</scope>
    <source>
        <strain evidence="3">NUHP1</strain>
    </source>
</reference>
<reference evidence="3" key="1">
    <citation type="journal article" date="2013" name="Lancet">
        <title>First case of E anophelis outbreak in an intensive-care unit.</title>
        <authorList>
            <person name="Teo J."/>
            <person name="Tan S.Y."/>
            <person name="Tay M."/>
            <person name="Ding Y."/>
            <person name="Kjelleberg S."/>
            <person name="Givskov M."/>
            <person name="Lin R.T."/>
            <person name="Yang L."/>
        </authorList>
    </citation>
    <scope>NUCLEOTIDE SEQUENCE [LARGE SCALE GENOMIC DNA]</scope>
    <source>
        <strain evidence="3">NUHP1</strain>
    </source>
</reference>
<dbReference type="GO" id="GO:0016410">
    <property type="term" value="F:N-acyltransferase activity"/>
    <property type="evidence" value="ECO:0007669"/>
    <property type="project" value="TreeGrafter"/>
</dbReference>
<dbReference type="SUPFAM" id="SSF55729">
    <property type="entry name" value="Acyl-CoA N-acyltransferases (Nat)"/>
    <property type="match status" value="1"/>
</dbReference>
<comment type="pathway">
    <text evidence="1">Siderophore biosynthesis.</text>
</comment>
<dbReference type="KEGG" id="eao:BD94_2300"/>
<evidence type="ECO:0000313" key="3">
    <source>
        <dbReference type="EMBL" id="AIL46075.1"/>
    </source>
</evidence>
<accession>A0A077EKX5</accession>
<evidence type="ECO:0000256" key="1">
    <source>
        <dbReference type="ARBA" id="ARBA00004924"/>
    </source>
</evidence>
<keyword evidence="3" id="KW-0808">Transferase</keyword>
<dbReference type="Pfam" id="PF13523">
    <property type="entry name" value="Acetyltransf_8"/>
    <property type="match status" value="1"/>
</dbReference>